<dbReference type="InterPro" id="IPR011042">
    <property type="entry name" value="6-blade_b-propeller_TolB-like"/>
</dbReference>
<protein>
    <submittedName>
        <fullName evidence="2">Protein TolB</fullName>
    </submittedName>
</protein>
<dbReference type="EMBL" id="CP065383">
    <property type="protein sequence ID" value="QPM69184.1"/>
    <property type="molecule type" value="Genomic_DNA"/>
</dbReference>
<name>A0A7T1ANI8_ATRLM</name>
<dbReference type="Gene3D" id="2.120.10.30">
    <property type="entry name" value="TolB, C-terminal domain"/>
    <property type="match status" value="2"/>
</dbReference>
<dbReference type="SUPFAM" id="SSF82171">
    <property type="entry name" value="DPP6 N-terminal domain-like"/>
    <property type="match status" value="1"/>
</dbReference>
<keyword evidence="3" id="KW-1185">Reference proteome</keyword>
<dbReference type="PANTHER" id="PTHR36842">
    <property type="entry name" value="PROTEIN TOLB HOMOLOG"/>
    <property type="match status" value="1"/>
</dbReference>
<dbReference type="AlphaFoldDB" id="A0A7T1ANI8"/>
<sequence>MVDGSFLSYNPFMKKYFLIWFYILIILISFSYSVFAQRFDPFLDWREMDSGHFLVIFPSSLKNVALEVAVLAETILPQIETFLNTTLSFRPAIVLADNTDIPNGYADPLQGKIQLVVSHPYNQFLGTRFRNWIQMVLAHELTHMLHLEAASPEIMRWRNLLGYIVLPNVIQPMWAWEGYAMYVENHFGTQGRPSDTLYDMYLREMALGDHFEPPHLFGGYSYLDRWPAQSGCYIYGASVCQFIADEFGEKKLGEISTLRSENFQIHGFDTALKKAIGVDTNELWILWKENLKEKYRQQFQKIRQQGITPITFLTNRGYYVSSLSLSPDGEKLIYSLSHPEYLSGLRLRDLRSSQERLIVQGSIVGNPVFSQDGKKMVYSKIVTERYHSWFDVFLYDLDTGKESRMTHGARAFSPFFRKDKIYFLRRNIFPEGLYSIDLTSKKIELVYEFSASFRPNQALVNPSEEILVFSGWKNGFLDLALFDEDKRLHFITSDIYADLSPSFSPDGKILFFSSDRNGVYNVYAYNLDTDEFYQVTNVVNGLFEPSYDGQKFYGISYHGLGFDVVELLADIQSWRKIEVEKAIIPDSDDKITPSQNYEDKPYQAIKHLFPRYWVPLLWGGSTRASDYLGFHSYSLAYQSDLQENFSTTFSYQGLFMDPEINTWLYLDQEKFQYSLSLGYPIFLSHPSQLTFQAGYEKIYRDDSLYSGFWEGFFLHSQFSTTGGSDSWITSQSFNLTYQNGQYELYPVQKGLFSWDIQSYRAGSVDHSWYAQIALGQSTLPLDFALGGRDSFWGVAGYPEDFLRGRIAGRFELGYKFPLLILDQPLFSIGLVKGVQGKIYWVESAAGESWDTLNWIGNIGSELSLQSFLAEGFSVNLTLGFAQPLESNRSGEWYLTLSTHFR</sequence>
<dbReference type="PANTHER" id="PTHR36842:SF1">
    <property type="entry name" value="PROTEIN TOLB"/>
    <property type="match status" value="1"/>
</dbReference>
<evidence type="ECO:0000313" key="2">
    <source>
        <dbReference type="EMBL" id="QPM69184.1"/>
    </source>
</evidence>
<dbReference type="KEGG" id="alam:RT761_02413"/>
<gene>
    <name evidence="2" type="primary">tolB</name>
    <name evidence="2" type="ORF">RT761_02413</name>
</gene>
<proteinExistence type="inferred from homology"/>
<organism evidence="2 3">
    <name type="scientific">Atribacter laminatus</name>
    <dbReference type="NCBI Taxonomy" id="2847778"/>
    <lineage>
        <taxon>Bacteria</taxon>
        <taxon>Pseudomonadati</taxon>
        <taxon>Atribacterota</taxon>
        <taxon>Atribacteria</taxon>
        <taxon>Atribacterales</taxon>
        <taxon>Atribacteraceae</taxon>
        <taxon>Atribacter</taxon>
    </lineage>
</organism>
<reference evidence="2 3" key="1">
    <citation type="journal article" date="2021" name="Nat. Commun.">
        <title>Isolation of a member of the candidate phylum Atribacteria reveals a unique cell membrane structure.</title>
        <authorList>
            <person name="Taiki K."/>
            <person name="Nobu M.K."/>
            <person name="Kusada H."/>
            <person name="Meng X.-Y."/>
            <person name="Hosoki N."/>
            <person name="Uematsu K."/>
            <person name="Yoshioka H."/>
            <person name="Kamagata Y."/>
            <person name="Tamaki H."/>
        </authorList>
    </citation>
    <scope>NUCLEOTIDE SEQUENCE [LARGE SCALE GENOMIC DNA]</scope>
    <source>
        <strain evidence="2 3">RT761</strain>
    </source>
</reference>
<evidence type="ECO:0000313" key="3">
    <source>
        <dbReference type="Proteomes" id="UP000594463"/>
    </source>
</evidence>
<comment type="similarity">
    <text evidence="1">Belongs to the TolB family.</text>
</comment>
<accession>A0A7T1ANI8</accession>
<dbReference type="Pfam" id="PF07676">
    <property type="entry name" value="PD40"/>
    <property type="match status" value="1"/>
</dbReference>
<evidence type="ECO:0000256" key="1">
    <source>
        <dbReference type="ARBA" id="ARBA00009820"/>
    </source>
</evidence>
<dbReference type="Proteomes" id="UP000594463">
    <property type="component" value="Chromosome"/>
</dbReference>
<dbReference type="InterPro" id="IPR011659">
    <property type="entry name" value="WD40"/>
</dbReference>